<evidence type="ECO:0000256" key="1">
    <source>
        <dbReference type="ARBA" id="ARBA00022741"/>
    </source>
</evidence>
<keyword evidence="6" id="KW-0378">Hydrolase</keyword>
<dbReference type="InterPro" id="IPR001650">
    <property type="entry name" value="Helicase_C-like"/>
</dbReference>
<proteinExistence type="inferred from homology"/>
<comment type="caution">
    <text evidence="6">The sequence shown here is derived from an EMBL/GenBank/DDBJ whole genome shotgun (WGS) entry which is preliminary data.</text>
</comment>
<dbReference type="PANTHER" id="PTHR47962:SF5">
    <property type="entry name" value="ATP-DEPENDENT HELICASE LHR-RELATED"/>
    <property type="match status" value="1"/>
</dbReference>
<dbReference type="GO" id="GO:0005524">
    <property type="term" value="F:ATP binding"/>
    <property type="evidence" value="ECO:0007669"/>
    <property type="project" value="UniProtKB-KW"/>
</dbReference>
<dbReference type="PIRSF" id="PIRSF037307">
    <property type="entry name" value="Lhr-like_helic_prd"/>
    <property type="match status" value="1"/>
</dbReference>
<protein>
    <submittedName>
        <fullName evidence="6">DEAD/DEAH box helicase</fullName>
    </submittedName>
</protein>
<dbReference type="InterPro" id="IPR013701">
    <property type="entry name" value="Lhr-like_DEAD/DEAH_assoc"/>
</dbReference>
<dbReference type="RefSeq" id="WP_109967675.1">
    <property type="nucleotide sequence ID" value="NZ_CP176093.1"/>
</dbReference>
<dbReference type="GO" id="GO:0004386">
    <property type="term" value="F:helicase activity"/>
    <property type="evidence" value="ECO:0007669"/>
    <property type="project" value="UniProtKB-KW"/>
</dbReference>
<dbReference type="InterPro" id="IPR017170">
    <property type="entry name" value="Lhr-like"/>
</dbReference>
<keyword evidence="7" id="KW-1185">Reference proteome</keyword>
<evidence type="ECO:0000256" key="3">
    <source>
        <dbReference type="ARBA" id="ARBA00093467"/>
    </source>
</evidence>
<keyword evidence="2" id="KW-0067">ATP-binding</keyword>
<dbReference type="InterPro" id="IPR052511">
    <property type="entry name" value="ATP-dep_Helicase"/>
</dbReference>
<dbReference type="GO" id="GO:0006281">
    <property type="term" value="P:DNA repair"/>
    <property type="evidence" value="ECO:0007669"/>
    <property type="project" value="UniProtKB-KW"/>
</dbReference>
<dbReference type="InterPro" id="IPR011545">
    <property type="entry name" value="DEAD/DEAH_box_helicase_dom"/>
</dbReference>
<accession>A0A2V2N9T0</accession>
<evidence type="ECO:0000259" key="5">
    <source>
        <dbReference type="PROSITE" id="PS51194"/>
    </source>
</evidence>
<organism evidence="6 7">
    <name type="scientific">Methanospirillum lacunae</name>
    <dbReference type="NCBI Taxonomy" id="668570"/>
    <lineage>
        <taxon>Archaea</taxon>
        <taxon>Methanobacteriati</taxon>
        <taxon>Methanobacteriota</taxon>
        <taxon>Stenosarchaea group</taxon>
        <taxon>Methanomicrobia</taxon>
        <taxon>Methanomicrobiales</taxon>
        <taxon>Methanospirillaceae</taxon>
        <taxon>Methanospirillum</taxon>
    </lineage>
</organism>
<dbReference type="GO" id="GO:0003677">
    <property type="term" value="F:DNA binding"/>
    <property type="evidence" value="ECO:0007669"/>
    <property type="project" value="UniProtKB-KW"/>
</dbReference>
<dbReference type="Pfam" id="PF00270">
    <property type="entry name" value="DEAD"/>
    <property type="match status" value="1"/>
</dbReference>
<dbReference type="Pfam" id="PF08494">
    <property type="entry name" value="DEAD_assoc"/>
    <property type="match status" value="1"/>
</dbReference>
<dbReference type="GO" id="GO:0016887">
    <property type="term" value="F:ATP hydrolysis activity"/>
    <property type="evidence" value="ECO:0007669"/>
    <property type="project" value="TreeGrafter"/>
</dbReference>
<sequence>MSTQTVLDPRVVACIAERGFDEFSEVQQRAIPKVLAREHLLLIAPTGTGKTESAMIPVFNQMLSAGAGGGKGFTTLYITPLRSLNRDILRRMEWWCSRLGFTVGVRHGDTTQSERRKQTLSPPDLLVTTPETLQAIYMGRRLREHLKQIRFVILDEIHDLAGTKRGAQMSIALERLVPYAGEFQRIGLSATVGNPEEVARFMTGRRPYTIVEVPVTKHLAITVELTGEKFEDQVKLIRKHIKEGPPTLIFVNTRATAESLGMNLLKDGGIDVHHGSLSRDVRIEAEERFKNGEIRALICTSSMELGIDIGHVDHVIQFGSPREVSRLVQRVGRAGHQIGKISRGTIIASGFDDLAESLVITRRALAGQVEEVVPTYQAGDAIANQIAAMAVEYGEISTDDITSILSGSSISLDAESIVPAIISQLAEHYILRRDGTRVITTGRARKYLSNNLSMIPDERKFPIYDMVSRRTVGSLDESFVVTYLHTGAVFIARGHLWRVLEMEEGKITVEPAKSAEGELPSWEGEQIPVPFAVAREVGALRRTRQFTDYTSDQVVTRYAEAYLVAVENNRGIIPTDEIITLEQIPEGVVINLCAGHQTNEAFGRVISILISARWGTTVGIELDAYRILLRLPREVVAGDVLEIIHGLDPEHLRAILEVALKRTSLFKWKLVQIAKKFGAIDADADYERLSMHRLGELLSMPAIQAETYRELFSRYMDVTHATEIVNGIKEGSITMVLGLPSMIGASGIFSHRDQIPPPTADQAVIATIKHRLAKQEVILVCMNCRKWKVRTIVDRVSDHPVCGHCNARLIAALKPYEEEQYSIANKKTKNTQEKEIERRLIKNANIVLSSGKKAVLVLAAKGVGPDTASRILATWTDGDSLYREILKAERNFIRTHRFWQS</sequence>
<dbReference type="Gene3D" id="3.40.50.300">
    <property type="entry name" value="P-loop containing nucleotide triphosphate hydrolases"/>
    <property type="match status" value="2"/>
</dbReference>
<dbReference type="Proteomes" id="UP000245657">
    <property type="component" value="Unassembled WGS sequence"/>
</dbReference>
<dbReference type="InterPro" id="IPR027417">
    <property type="entry name" value="P-loop_NTPase"/>
</dbReference>
<feature type="domain" description="Helicase C-terminal" evidence="5">
    <location>
        <begin position="229"/>
        <end position="380"/>
    </location>
</feature>
<comment type="similarity">
    <text evidence="3">Belongs to the Lhr helicase family. Lhr-Core subfamily.</text>
</comment>
<dbReference type="PROSITE" id="PS51194">
    <property type="entry name" value="HELICASE_CTER"/>
    <property type="match status" value="1"/>
</dbReference>
<keyword evidence="1" id="KW-0547">Nucleotide-binding</keyword>
<gene>
    <name evidence="6" type="ORF">DK846_04400</name>
</gene>
<dbReference type="SMART" id="SM00490">
    <property type="entry name" value="HELICc"/>
    <property type="match status" value="1"/>
</dbReference>
<dbReference type="GO" id="GO:0140097">
    <property type="term" value="F:catalytic activity, acting on DNA"/>
    <property type="evidence" value="ECO:0007669"/>
    <property type="project" value="UniProtKB-ARBA"/>
</dbReference>
<feature type="domain" description="Helicase ATP-binding" evidence="4">
    <location>
        <begin position="31"/>
        <end position="210"/>
    </location>
</feature>
<dbReference type="PANTHER" id="PTHR47962">
    <property type="entry name" value="ATP-DEPENDENT HELICASE LHR-RELATED-RELATED"/>
    <property type="match status" value="1"/>
</dbReference>
<dbReference type="SUPFAM" id="SSF52540">
    <property type="entry name" value="P-loop containing nucleoside triphosphate hydrolases"/>
    <property type="match status" value="1"/>
</dbReference>
<dbReference type="AlphaFoldDB" id="A0A2V2N9T0"/>
<dbReference type="Pfam" id="PF00271">
    <property type="entry name" value="Helicase_C"/>
    <property type="match status" value="1"/>
</dbReference>
<dbReference type="PROSITE" id="PS51192">
    <property type="entry name" value="HELICASE_ATP_BIND_1"/>
    <property type="match status" value="1"/>
</dbReference>
<dbReference type="OrthoDB" id="33870at2157"/>
<dbReference type="InterPro" id="IPR014001">
    <property type="entry name" value="Helicase_ATP-bd"/>
</dbReference>
<name>A0A2V2N9T0_9EURY</name>
<evidence type="ECO:0000313" key="6">
    <source>
        <dbReference type="EMBL" id="PWR74396.1"/>
    </source>
</evidence>
<evidence type="ECO:0000313" key="7">
    <source>
        <dbReference type="Proteomes" id="UP000245657"/>
    </source>
</evidence>
<dbReference type="InterPro" id="IPR003593">
    <property type="entry name" value="AAA+_ATPase"/>
</dbReference>
<reference evidence="6 7" key="1">
    <citation type="submission" date="2018-05" db="EMBL/GenBank/DDBJ databases">
        <title>Draft genome of Methanospirillum lacunae Ki8-1.</title>
        <authorList>
            <person name="Dueholm M.S."/>
            <person name="Nielsen P.H."/>
            <person name="Bakmann L.F."/>
            <person name="Otzen D.E."/>
        </authorList>
    </citation>
    <scope>NUCLEOTIDE SEQUENCE [LARGE SCALE GENOMIC DNA]</scope>
    <source>
        <strain evidence="6 7">Ki8-1</strain>
    </source>
</reference>
<dbReference type="EMBL" id="QGMY01000002">
    <property type="protein sequence ID" value="PWR74396.1"/>
    <property type="molecule type" value="Genomic_DNA"/>
</dbReference>
<evidence type="ECO:0000256" key="2">
    <source>
        <dbReference type="ARBA" id="ARBA00022840"/>
    </source>
</evidence>
<dbReference type="GeneID" id="97549781"/>
<keyword evidence="6" id="KW-0347">Helicase</keyword>
<dbReference type="SMART" id="SM00487">
    <property type="entry name" value="DEXDc"/>
    <property type="match status" value="1"/>
</dbReference>
<dbReference type="SMART" id="SM00382">
    <property type="entry name" value="AAA"/>
    <property type="match status" value="1"/>
</dbReference>
<evidence type="ECO:0000259" key="4">
    <source>
        <dbReference type="PROSITE" id="PS51192"/>
    </source>
</evidence>